<keyword evidence="7 11" id="KW-0406">Ion transport</keyword>
<evidence type="ECO:0000256" key="4">
    <source>
        <dbReference type="ARBA" id="ARBA00022692"/>
    </source>
</evidence>
<dbReference type="EMBL" id="JAIWYP010000004">
    <property type="protein sequence ID" value="KAH3830225.1"/>
    <property type="molecule type" value="Genomic_DNA"/>
</dbReference>
<evidence type="ECO:0000256" key="12">
    <source>
        <dbReference type="SAM" id="MobiDB-lite"/>
    </source>
</evidence>
<evidence type="ECO:0000313" key="15">
    <source>
        <dbReference type="Proteomes" id="UP000828390"/>
    </source>
</evidence>
<evidence type="ECO:0000256" key="3">
    <source>
        <dbReference type="ARBA" id="ARBA00022461"/>
    </source>
</evidence>
<keyword evidence="15" id="KW-1185">Reference proteome</keyword>
<reference evidence="14" key="2">
    <citation type="submission" date="2020-11" db="EMBL/GenBank/DDBJ databases">
        <authorList>
            <person name="McCartney M.A."/>
            <person name="Auch B."/>
            <person name="Kono T."/>
            <person name="Mallez S."/>
            <person name="Becker A."/>
            <person name="Gohl D.M."/>
            <person name="Silverstein K.A.T."/>
            <person name="Koren S."/>
            <person name="Bechman K.B."/>
            <person name="Herman A."/>
            <person name="Abrahante J.E."/>
            <person name="Garbe J."/>
        </authorList>
    </citation>
    <scope>NUCLEOTIDE SEQUENCE</scope>
    <source>
        <strain evidence="14">Duluth1</strain>
        <tissue evidence="14">Whole animal</tissue>
    </source>
</reference>
<evidence type="ECO:0000256" key="13">
    <source>
        <dbReference type="SAM" id="Phobius"/>
    </source>
</evidence>
<keyword evidence="9 11" id="KW-0739">Sodium transport</keyword>
<evidence type="ECO:0000256" key="10">
    <source>
        <dbReference type="ARBA" id="ARBA00023303"/>
    </source>
</evidence>
<comment type="subcellular location">
    <subcellularLocation>
        <location evidence="1">Membrane</location>
        <topology evidence="1">Multi-pass membrane protein</topology>
    </subcellularLocation>
</comment>
<name>A0A9D4JZ74_DREPO</name>
<keyword evidence="2 11" id="KW-0813">Transport</keyword>
<dbReference type="AlphaFoldDB" id="A0A9D4JZ74"/>
<organism evidence="14 15">
    <name type="scientific">Dreissena polymorpha</name>
    <name type="common">Zebra mussel</name>
    <name type="synonym">Mytilus polymorpha</name>
    <dbReference type="NCBI Taxonomy" id="45954"/>
    <lineage>
        <taxon>Eukaryota</taxon>
        <taxon>Metazoa</taxon>
        <taxon>Spiralia</taxon>
        <taxon>Lophotrochozoa</taxon>
        <taxon>Mollusca</taxon>
        <taxon>Bivalvia</taxon>
        <taxon>Autobranchia</taxon>
        <taxon>Heteroconchia</taxon>
        <taxon>Euheterodonta</taxon>
        <taxon>Imparidentia</taxon>
        <taxon>Neoheterodontei</taxon>
        <taxon>Myida</taxon>
        <taxon>Dreissenoidea</taxon>
        <taxon>Dreissenidae</taxon>
        <taxon>Dreissena</taxon>
    </lineage>
</organism>
<comment type="caution">
    <text evidence="14">The sequence shown here is derived from an EMBL/GenBank/DDBJ whole genome shotgun (WGS) entry which is preliminary data.</text>
</comment>
<evidence type="ECO:0000256" key="9">
    <source>
        <dbReference type="ARBA" id="ARBA00023201"/>
    </source>
</evidence>
<keyword evidence="4 11" id="KW-0812">Transmembrane</keyword>
<evidence type="ECO:0000256" key="1">
    <source>
        <dbReference type="ARBA" id="ARBA00004141"/>
    </source>
</evidence>
<comment type="similarity">
    <text evidence="11">Belongs to the amiloride-sensitive sodium channel (TC 1.A.6) family.</text>
</comment>
<evidence type="ECO:0000256" key="6">
    <source>
        <dbReference type="ARBA" id="ARBA00023053"/>
    </source>
</evidence>
<reference evidence="14" key="1">
    <citation type="journal article" date="2019" name="bioRxiv">
        <title>The Genome of the Zebra Mussel, Dreissena polymorpha: A Resource for Invasive Species Research.</title>
        <authorList>
            <person name="McCartney M.A."/>
            <person name="Auch B."/>
            <person name="Kono T."/>
            <person name="Mallez S."/>
            <person name="Zhang Y."/>
            <person name="Obille A."/>
            <person name="Becker A."/>
            <person name="Abrahante J.E."/>
            <person name="Garbe J."/>
            <person name="Badalamenti J.P."/>
            <person name="Herman A."/>
            <person name="Mangelson H."/>
            <person name="Liachko I."/>
            <person name="Sullivan S."/>
            <person name="Sone E.D."/>
            <person name="Koren S."/>
            <person name="Silverstein K.A.T."/>
            <person name="Beckman K.B."/>
            <person name="Gohl D.M."/>
        </authorList>
    </citation>
    <scope>NUCLEOTIDE SEQUENCE</scope>
    <source>
        <strain evidence="14">Duluth1</strain>
        <tissue evidence="14">Whole animal</tissue>
    </source>
</reference>
<dbReference type="GO" id="GO:0016020">
    <property type="term" value="C:membrane"/>
    <property type="evidence" value="ECO:0007669"/>
    <property type="project" value="UniProtKB-SubCell"/>
</dbReference>
<evidence type="ECO:0000256" key="11">
    <source>
        <dbReference type="RuleBase" id="RU000679"/>
    </source>
</evidence>
<dbReference type="GO" id="GO:0005272">
    <property type="term" value="F:sodium channel activity"/>
    <property type="evidence" value="ECO:0007669"/>
    <property type="project" value="UniProtKB-KW"/>
</dbReference>
<dbReference type="InterPro" id="IPR001873">
    <property type="entry name" value="ENaC"/>
</dbReference>
<keyword evidence="10 11" id="KW-0407">Ion channel</keyword>
<dbReference type="Pfam" id="PF00858">
    <property type="entry name" value="ASC"/>
    <property type="match status" value="1"/>
</dbReference>
<keyword evidence="8 13" id="KW-0472">Membrane</keyword>
<keyword evidence="6" id="KW-0915">Sodium</keyword>
<evidence type="ECO:0000313" key="14">
    <source>
        <dbReference type="EMBL" id="KAH3830225.1"/>
    </source>
</evidence>
<feature type="region of interest" description="Disordered" evidence="12">
    <location>
        <begin position="44"/>
        <end position="68"/>
    </location>
</feature>
<accession>A0A9D4JZ74</accession>
<evidence type="ECO:0000256" key="2">
    <source>
        <dbReference type="ARBA" id="ARBA00022448"/>
    </source>
</evidence>
<gene>
    <name evidence="14" type="ORF">DPMN_103466</name>
</gene>
<protein>
    <submittedName>
        <fullName evidence="14">Uncharacterized protein</fullName>
    </submittedName>
</protein>
<evidence type="ECO:0000256" key="5">
    <source>
        <dbReference type="ARBA" id="ARBA00022989"/>
    </source>
</evidence>
<evidence type="ECO:0000256" key="7">
    <source>
        <dbReference type="ARBA" id="ARBA00023065"/>
    </source>
</evidence>
<proteinExistence type="inferred from homology"/>
<dbReference type="Proteomes" id="UP000828390">
    <property type="component" value="Unassembled WGS sequence"/>
</dbReference>
<evidence type="ECO:0000256" key="8">
    <source>
        <dbReference type="ARBA" id="ARBA00023136"/>
    </source>
</evidence>
<keyword evidence="3 11" id="KW-0894">Sodium channel</keyword>
<keyword evidence="5 13" id="KW-1133">Transmembrane helix</keyword>
<sequence>MKIANFLSDIGGQLGLWAGFSVLSILELVELVFLLVAKKDNQTKPVRDETGDKNTKQGTHETELSHFD</sequence>
<feature type="transmembrane region" description="Helical" evidence="13">
    <location>
        <begin position="14"/>
        <end position="37"/>
    </location>
</feature>
<dbReference type="Gene3D" id="1.10.287.770">
    <property type="entry name" value="YojJ-like"/>
    <property type="match status" value="1"/>
</dbReference>